<reference evidence="1 2" key="1">
    <citation type="submission" date="2019-06" db="EMBL/GenBank/DDBJ databases">
        <title>Genomic Encyclopedia of Type Strains, Phase IV (KMG-V): Genome sequencing to study the core and pangenomes of soil and plant-associated prokaryotes.</title>
        <authorList>
            <person name="Whitman W."/>
        </authorList>
    </citation>
    <scope>NUCLEOTIDE SEQUENCE [LARGE SCALE GENOMIC DNA]</scope>
    <source>
        <strain evidence="1 2">BR 10556</strain>
    </source>
</reference>
<organism evidence="1 2">
    <name type="scientific">Bradyrhizobium sacchari</name>
    <dbReference type="NCBI Taxonomy" id="1399419"/>
    <lineage>
        <taxon>Bacteria</taxon>
        <taxon>Pseudomonadati</taxon>
        <taxon>Pseudomonadota</taxon>
        <taxon>Alphaproteobacteria</taxon>
        <taxon>Hyphomicrobiales</taxon>
        <taxon>Nitrobacteraceae</taxon>
        <taxon>Bradyrhizobium</taxon>
    </lineage>
</organism>
<dbReference type="Proteomes" id="UP000315914">
    <property type="component" value="Unassembled WGS sequence"/>
</dbReference>
<sequence>MSARRALCSLSTSLQPRVGLMLRLVWLHPTPLAHRASDPPPPEEGEVKRFRGAVASTESYTAAVVTPPSMTMVWPVMKLEASDAR</sequence>
<gene>
    <name evidence="1" type="ORF">FBZ95_104740</name>
</gene>
<name>A0A560JZP5_9BRAD</name>
<dbReference type="AlphaFoldDB" id="A0A560JZP5"/>
<evidence type="ECO:0000313" key="2">
    <source>
        <dbReference type="Proteomes" id="UP000315914"/>
    </source>
</evidence>
<keyword evidence="2" id="KW-1185">Reference proteome</keyword>
<proteinExistence type="predicted"/>
<comment type="caution">
    <text evidence="1">The sequence shown here is derived from an EMBL/GenBank/DDBJ whole genome shotgun (WGS) entry which is preliminary data.</text>
</comment>
<accession>A0A560JZP5</accession>
<dbReference type="EMBL" id="VITW01000004">
    <property type="protein sequence ID" value="TWB76555.1"/>
    <property type="molecule type" value="Genomic_DNA"/>
</dbReference>
<evidence type="ECO:0000313" key="1">
    <source>
        <dbReference type="EMBL" id="TWB76555.1"/>
    </source>
</evidence>
<protein>
    <submittedName>
        <fullName evidence="1">Uncharacterized protein</fullName>
    </submittedName>
</protein>